<dbReference type="Gene3D" id="3.40.920.10">
    <property type="entry name" value="Pyruvate-ferredoxin oxidoreductase, PFOR, domain III"/>
    <property type="match status" value="1"/>
</dbReference>
<accession>A0A832N422</accession>
<dbReference type="InterPro" id="IPR011894">
    <property type="entry name" value="PorC_KorC"/>
</dbReference>
<sequence>MHTFHEIRLHGRGGQGTVSAAALMALAAFEDGFESQAFPKFGSERRGAPVEAYVRISSSVIRSHNQVYSPDVIVVQDAGLLRSETLLGGLKQGGLIVLNGEPPSRDEEGGFRWLCLPASEIAKRHLGRPLPNTVLLGALLASTQWLSLNALEQAVTHHLSKKGDALVKANIDALREGYESIMQGEVVR</sequence>
<dbReference type="PANTHER" id="PTHR43366">
    <property type="entry name" value="PYRUVATE SYNTHASE SUBUNIT PORC"/>
    <property type="match status" value="1"/>
</dbReference>
<dbReference type="SUPFAM" id="SSF53323">
    <property type="entry name" value="Pyruvate-ferredoxin oxidoreductase, PFOR, domain III"/>
    <property type="match status" value="1"/>
</dbReference>
<dbReference type="GO" id="GO:0016625">
    <property type="term" value="F:oxidoreductase activity, acting on the aldehyde or oxo group of donors, iron-sulfur protein as acceptor"/>
    <property type="evidence" value="ECO:0007669"/>
    <property type="project" value="InterPro"/>
</dbReference>
<gene>
    <name evidence="3" type="ORF">ENJ65_06590</name>
</gene>
<dbReference type="InterPro" id="IPR051626">
    <property type="entry name" value="Oxidoreductase_gamma_subunit"/>
</dbReference>
<keyword evidence="1" id="KW-0560">Oxidoreductase</keyword>
<name>A0A832N422_9GAMM</name>
<dbReference type="Proteomes" id="UP000885832">
    <property type="component" value="Unassembled WGS sequence"/>
</dbReference>
<proteinExistence type="predicted"/>
<protein>
    <submittedName>
        <fullName evidence="3">Pyruvate ferredoxin oxidoreductase</fullName>
    </submittedName>
</protein>
<keyword evidence="3" id="KW-0670">Pyruvate</keyword>
<evidence type="ECO:0000259" key="2">
    <source>
        <dbReference type="Pfam" id="PF01558"/>
    </source>
</evidence>
<dbReference type="InterPro" id="IPR019752">
    <property type="entry name" value="Pyrv/ketoisovalerate_OxRed_cat"/>
</dbReference>
<dbReference type="EMBL" id="DRNF01000414">
    <property type="protein sequence ID" value="HHJ81285.1"/>
    <property type="molecule type" value="Genomic_DNA"/>
</dbReference>
<evidence type="ECO:0000313" key="3">
    <source>
        <dbReference type="EMBL" id="HHJ81285.1"/>
    </source>
</evidence>
<dbReference type="AlphaFoldDB" id="A0A832N422"/>
<evidence type="ECO:0000256" key="1">
    <source>
        <dbReference type="ARBA" id="ARBA00023002"/>
    </source>
</evidence>
<organism evidence="3">
    <name type="scientific">Candidatus Tenderia electrophaga</name>
    <dbReference type="NCBI Taxonomy" id="1748243"/>
    <lineage>
        <taxon>Bacteria</taxon>
        <taxon>Pseudomonadati</taxon>
        <taxon>Pseudomonadota</taxon>
        <taxon>Gammaproteobacteria</taxon>
        <taxon>Candidatus Tenderiales</taxon>
        <taxon>Candidatus Tenderiaceae</taxon>
        <taxon>Candidatus Tenderia</taxon>
    </lineage>
</organism>
<dbReference type="NCBIfam" id="TIGR02175">
    <property type="entry name" value="PorC_KorC"/>
    <property type="match status" value="1"/>
</dbReference>
<comment type="caution">
    <text evidence="3">The sequence shown here is derived from an EMBL/GenBank/DDBJ whole genome shotgun (WGS) entry which is preliminary data.</text>
</comment>
<reference evidence="3" key="1">
    <citation type="journal article" date="2020" name="mSystems">
        <title>Genome- and Community-Level Interaction Insights into Carbon Utilization and Element Cycling Functions of Hydrothermarchaeota in Hydrothermal Sediment.</title>
        <authorList>
            <person name="Zhou Z."/>
            <person name="Liu Y."/>
            <person name="Xu W."/>
            <person name="Pan J."/>
            <person name="Luo Z.H."/>
            <person name="Li M."/>
        </authorList>
    </citation>
    <scope>NUCLEOTIDE SEQUENCE [LARGE SCALE GENOMIC DNA]</scope>
    <source>
        <strain evidence="3">HyVt-505</strain>
    </source>
</reference>
<feature type="domain" description="Pyruvate/ketoisovalerate oxidoreductase catalytic" evidence="2">
    <location>
        <begin position="13"/>
        <end position="179"/>
    </location>
</feature>
<dbReference type="Pfam" id="PF01558">
    <property type="entry name" value="POR"/>
    <property type="match status" value="1"/>
</dbReference>
<dbReference type="InterPro" id="IPR002869">
    <property type="entry name" value="Pyrv_flavodox_OxRed_cen"/>
</dbReference>
<dbReference type="PANTHER" id="PTHR43366:SF1">
    <property type="entry name" value="PYRUVATE SYNTHASE SUBUNIT PORC"/>
    <property type="match status" value="1"/>
</dbReference>